<dbReference type="Proteomes" id="UP000316628">
    <property type="component" value="Unassembled WGS sequence"/>
</dbReference>
<accession>A0A543J758</accession>
<dbReference type="AlphaFoldDB" id="A0A543J758"/>
<evidence type="ECO:0000259" key="2">
    <source>
        <dbReference type="Pfam" id="PF13313"/>
    </source>
</evidence>
<gene>
    <name evidence="3" type="ORF">FHX81_0937</name>
</gene>
<name>A0A543J758_9PSEU</name>
<comment type="caution">
    <text evidence="3">The sequence shown here is derived from an EMBL/GenBank/DDBJ whole genome shotgun (WGS) entry which is preliminary data.</text>
</comment>
<reference evidence="3 4" key="1">
    <citation type="submission" date="2019-06" db="EMBL/GenBank/DDBJ databases">
        <title>Sequencing the genomes of 1000 actinobacteria strains.</title>
        <authorList>
            <person name="Klenk H.-P."/>
        </authorList>
    </citation>
    <scope>NUCLEOTIDE SEQUENCE [LARGE SCALE GENOMIC DNA]</scope>
    <source>
        <strain evidence="3 4">DSM 45456</strain>
    </source>
</reference>
<feature type="domain" description="DUF4082" evidence="2">
    <location>
        <begin position="151"/>
        <end position="280"/>
    </location>
</feature>
<evidence type="ECO:0000313" key="3">
    <source>
        <dbReference type="EMBL" id="TQM78661.1"/>
    </source>
</evidence>
<dbReference type="SUPFAM" id="SSF81296">
    <property type="entry name" value="E set domains"/>
    <property type="match status" value="1"/>
</dbReference>
<feature type="signal peptide" evidence="1">
    <location>
        <begin position="1"/>
        <end position="30"/>
    </location>
</feature>
<evidence type="ECO:0000256" key="1">
    <source>
        <dbReference type="SAM" id="SignalP"/>
    </source>
</evidence>
<proteinExistence type="predicted"/>
<keyword evidence="4" id="KW-1185">Reference proteome</keyword>
<dbReference type="EMBL" id="VFPP01000001">
    <property type="protein sequence ID" value="TQM78661.1"/>
    <property type="molecule type" value="Genomic_DNA"/>
</dbReference>
<feature type="chain" id="PRO_5022173592" evidence="1">
    <location>
        <begin position="31"/>
        <end position="287"/>
    </location>
</feature>
<organism evidence="3 4">
    <name type="scientific">Saccharothrix saharensis</name>
    <dbReference type="NCBI Taxonomy" id="571190"/>
    <lineage>
        <taxon>Bacteria</taxon>
        <taxon>Bacillati</taxon>
        <taxon>Actinomycetota</taxon>
        <taxon>Actinomycetes</taxon>
        <taxon>Pseudonocardiales</taxon>
        <taxon>Pseudonocardiaceae</taxon>
        <taxon>Saccharothrix</taxon>
    </lineage>
</organism>
<protein>
    <submittedName>
        <fullName evidence="3">Uncharacterized protein DUF4082</fullName>
    </submittedName>
</protein>
<dbReference type="InterPro" id="IPR014756">
    <property type="entry name" value="Ig_E-set"/>
</dbReference>
<sequence>MVDPGEVKRILAVVATLLLIGSSSTGTAQAAPVTVVYTPTSGSTVAVGVPVLIAGIAVNGESGDITGVDISFDGGVTWSPTEHHSGSWLHRHTPAEVGPVTYHLRASSSRDISGAYGPYEFFAGGSAAPPALRCPYCTLSLPWLPNRPELDDPDDAAVELGLRLGFDRAGYVAGAAVHRGTYSGPLTVHLWSADGTLLAETVSASATGVSYVRFPARVPVVAGEEYVVSYFAPVGGYASSEDYFSAAVVIAPYVMGRGAGVYSYGGGFPTETWHDSNYWVHPTFELS</sequence>
<evidence type="ECO:0000313" key="4">
    <source>
        <dbReference type="Proteomes" id="UP000316628"/>
    </source>
</evidence>
<dbReference type="Gene3D" id="2.60.40.650">
    <property type="match status" value="1"/>
</dbReference>
<keyword evidence="1" id="KW-0732">Signal</keyword>
<dbReference type="InterPro" id="IPR025141">
    <property type="entry name" value="DUF4082"/>
</dbReference>
<dbReference type="Pfam" id="PF13313">
    <property type="entry name" value="DUF4082"/>
    <property type="match status" value="1"/>
</dbReference>